<gene>
    <name evidence="1" type="ORF">CEP54_000291</name>
</gene>
<protein>
    <submittedName>
        <fullName evidence="1">Uncharacterized protein</fullName>
    </submittedName>
</protein>
<dbReference type="Proteomes" id="UP000288168">
    <property type="component" value="Unassembled WGS sequence"/>
</dbReference>
<keyword evidence="2" id="KW-1185">Reference proteome</keyword>
<sequence length="167" mass="19112">MATFDAPLCELRHHEDKEGVIETLQLWVAGALNDALVPSPLTLCRIRTLLLATLCLHYQHEDYMASRYFQASMGLFRQYNEGPYELKTMLPADQYLEVTFVSLASITELLNLQRLAELCAHGLYGEKSGSELARITIEFLKLCEPDDSAFLRAKLENQWFLLGNYYD</sequence>
<evidence type="ECO:0000313" key="1">
    <source>
        <dbReference type="EMBL" id="RSL73892.1"/>
    </source>
</evidence>
<organism evidence="1 2">
    <name type="scientific">Fusarium duplospermum</name>
    <dbReference type="NCBI Taxonomy" id="1325734"/>
    <lineage>
        <taxon>Eukaryota</taxon>
        <taxon>Fungi</taxon>
        <taxon>Dikarya</taxon>
        <taxon>Ascomycota</taxon>
        <taxon>Pezizomycotina</taxon>
        <taxon>Sordariomycetes</taxon>
        <taxon>Hypocreomycetidae</taxon>
        <taxon>Hypocreales</taxon>
        <taxon>Nectriaceae</taxon>
        <taxon>Fusarium</taxon>
        <taxon>Fusarium solani species complex</taxon>
    </lineage>
</organism>
<name>A0A428R8N4_9HYPO</name>
<dbReference type="AlphaFoldDB" id="A0A428R8N4"/>
<proteinExistence type="predicted"/>
<dbReference type="EMBL" id="NKCI01000001">
    <property type="protein sequence ID" value="RSL73892.1"/>
    <property type="molecule type" value="Genomic_DNA"/>
</dbReference>
<accession>A0A428R8N4</accession>
<evidence type="ECO:0000313" key="2">
    <source>
        <dbReference type="Proteomes" id="UP000288168"/>
    </source>
</evidence>
<reference evidence="1 2" key="1">
    <citation type="submission" date="2017-06" db="EMBL/GenBank/DDBJ databases">
        <title>Comparative genomic analysis of Ambrosia Fusariam Clade fungi.</title>
        <authorList>
            <person name="Stajich J.E."/>
            <person name="Carrillo J."/>
            <person name="Kijimoto T."/>
            <person name="Eskalen A."/>
            <person name="O'Donnell K."/>
            <person name="Kasson M."/>
        </authorList>
    </citation>
    <scope>NUCLEOTIDE SEQUENCE [LARGE SCALE GENOMIC DNA]</scope>
    <source>
        <strain evidence="1 2">NRRL62584</strain>
    </source>
</reference>
<comment type="caution">
    <text evidence="1">The sequence shown here is derived from an EMBL/GenBank/DDBJ whole genome shotgun (WGS) entry which is preliminary data.</text>
</comment>